<evidence type="ECO:0000313" key="3">
    <source>
        <dbReference type="EMBL" id="EER34968.1"/>
    </source>
</evidence>
<dbReference type="InterPro" id="IPR020999">
    <property type="entry name" value="Chitin_synth_reg_RCR"/>
</dbReference>
<proteinExistence type="predicted"/>
<dbReference type="OrthoDB" id="4088875at2759"/>
<feature type="transmembrane region" description="Helical" evidence="2">
    <location>
        <begin position="20"/>
        <end position="41"/>
    </location>
</feature>
<feature type="compositionally biased region" description="Polar residues" evidence="1">
    <location>
        <begin position="76"/>
        <end position="86"/>
    </location>
</feature>
<dbReference type="KEGG" id="ctp:CTRG_01830"/>
<evidence type="ECO:0000313" key="4">
    <source>
        <dbReference type="Proteomes" id="UP000002037"/>
    </source>
</evidence>
<dbReference type="RefSeq" id="XP_002547523.1">
    <property type="nucleotide sequence ID" value="XM_002547477.1"/>
</dbReference>
<evidence type="ECO:0000256" key="2">
    <source>
        <dbReference type="SAM" id="Phobius"/>
    </source>
</evidence>
<keyword evidence="2" id="KW-0472">Membrane</keyword>
<sequence>MFLYHKDEPVLHLYKRSGSGVVAGAIITVVVVTIIWVLLFVSVVKRHKRLREEHRQAQGRQTYVLRPRRAGFVPRANNTSYPTTERPTGATRSEIPEETVPPYSETAQDSNDMGYYDQDGRFHKIHQNVPISPPPVARV</sequence>
<dbReference type="HOGENOM" id="CLU_125547_0_0_1"/>
<protein>
    <submittedName>
        <fullName evidence="3">Uncharacterized protein</fullName>
    </submittedName>
</protein>
<dbReference type="EMBL" id="GG692396">
    <property type="protein sequence ID" value="EER34968.1"/>
    <property type="molecule type" value="Genomic_DNA"/>
</dbReference>
<gene>
    <name evidence="3" type="ORF">CTRG_01830</name>
</gene>
<dbReference type="AlphaFoldDB" id="C5M7J8"/>
<keyword evidence="2" id="KW-0812">Transmembrane</keyword>
<organism evidence="3 4">
    <name type="scientific">Candida tropicalis (strain ATCC MYA-3404 / T1)</name>
    <name type="common">Yeast</name>
    <dbReference type="NCBI Taxonomy" id="294747"/>
    <lineage>
        <taxon>Eukaryota</taxon>
        <taxon>Fungi</taxon>
        <taxon>Dikarya</taxon>
        <taxon>Ascomycota</taxon>
        <taxon>Saccharomycotina</taxon>
        <taxon>Pichiomycetes</taxon>
        <taxon>Debaryomycetaceae</taxon>
        <taxon>Candida/Lodderomyces clade</taxon>
        <taxon>Candida</taxon>
    </lineage>
</organism>
<accession>C5M7J8</accession>
<dbReference type="Pfam" id="PF12273">
    <property type="entry name" value="RCR"/>
    <property type="match status" value="1"/>
</dbReference>
<keyword evidence="4" id="KW-1185">Reference proteome</keyword>
<name>C5M7J8_CANTT</name>
<keyword evidence="2" id="KW-1133">Transmembrane helix</keyword>
<feature type="region of interest" description="Disordered" evidence="1">
    <location>
        <begin position="73"/>
        <end position="111"/>
    </location>
</feature>
<dbReference type="VEuPathDB" id="FungiDB:CTRG_01830"/>
<dbReference type="GeneID" id="8300093"/>
<evidence type="ECO:0000256" key="1">
    <source>
        <dbReference type="SAM" id="MobiDB-lite"/>
    </source>
</evidence>
<dbReference type="Proteomes" id="UP000002037">
    <property type="component" value="Unassembled WGS sequence"/>
</dbReference>
<reference evidence="3 4" key="1">
    <citation type="journal article" date="2009" name="Nature">
        <title>Evolution of pathogenicity and sexual reproduction in eight Candida genomes.</title>
        <authorList>
            <person name="Butler G."/>
            <person name="Rasmussen M.D."/>
            <person name="Lin M.F."/>
            <person name="Santos M.A."/>
            <person name="Sakthikumar S."/>
            <person name="Munro C.A."/>
            <person name="Rheinbay E."/>
            <person name="Grabherr M."/>
            <person name="Forche A."/>
            <person name="Reedy J.L."/>
            <person name="Agrafioti I."/>
            <person name="Arnaud M.B."/>
            <person name="Bates S."/>
            <person name="Brown A.J."/>
            <person name="Brunke S."/>
            <person name="Costanzo M.C."/>
            <person name="Fitzpatrick D.A."/>
            <person name="de Groot P.W."/>
            <person name="Harris D."/>
            <person name="Hoyer L.L."/>
            <person name="Hube B."/>
            <person name="Klis F.M."/>
            <person name="Kodira C."/>
            <person name="Lennard N."/>
            <person name="Logue M.E."/>
            <person name="Martin R."/>
            <person name="Neiman A.M."/>
            <person name="Nikolaou E."/>
            <person name="Quail M.A."/>
            <person name="Quinn J."/>
            <person name="Santos M.C."/>
            <person name="Schmitzberger F.F."/>
            <person name="Sherlock G."/>
            <person name="Shah P."/>
            <person name="Silverstein K.A."/>
            <person name="Skrzypek M.S."/>
            <person name="Soll D."/>
            <person name="Staggs R."/>
            <person name="Stansfield I."/>
            <person name="Stumpf M.P."/>
            <person name="Sudbery P.E."/>
            <person name="Srikantha T."/>
            <person name="Zeng Q."/>
            <person name="Berman J."/>
            <person name="Berriman M."/>
            <person name="Heitman J."/>
            <person name="Gow N.A."/>
            <person name="Lorenz M.C."/>
            <person name="Birren B.W."/>
            <person name="Kellis M."/>
            <person name="Cuomo C.A."/>
        </authorList>
    </citation>
    <scope>NUCLEOTIDE SEQUENCE [LARGE SCALE GENOMIC DNA]</scope>
    <source>
        <strain evidence="4">ATCC MYA-3404 / T1</strain>
    </source>
</reference>